<reference evidence="1 2" key="1">
    <citation type="journal article" date="2013" name="Genome Announc.">
        <title>Complete Genome of Bacillus thuringiensis Myophage BigBertha.</title>
        <authorList>
            <person name="Ting J.H."/>
            <person name="Smyth T.B."/>
            <person name="Chamakura K.R."/>
            <person name="Kuty Everett G.F."/>
        </authorList>
    </citation>
    <scope>NUCLEOTIDE SEQUENCE [LARGE SCALE GENOMIC DNA]</scope>
</reference>
<accession>U5PW77</accession>
<proteinExistence type="predicted"/>
<dbReference type="GeneID" id="17959783"/>
<keyword evidence="2" id="KW-1185">Reference proteome</keyword>
<name>U5PW77_9CAUD</name>
<dbReference type="Proteomes" id="UP000017644">
    <property type="component" value="Segment"/>
</dbReference>
<evidence type="ECO:0000313" key="2">
    <source>
        <dbReference type="Proteomes" id="UP000017644"/>
    </source>
</evidence>
<sequence length="157" mass="18227">MTGNVLEIESKILENIVKGETDSSPHKVSVSILTDLACEQILAASRGALHIEEVINRYGDEEDEQDPTSCVWQDVEGLDYGWMWLRYREEHMKEMMIAYISGTVRAYQKRMDDGEEFTLVTTIVDEYKDTVTYHLLDVKENRDVYVWTFSNKDTYLA</sequence>
<dbReference type="RefSeq" id="YP_008771227.1">
    <property type="nucleotide sequence ID" value="NC_022769.1"/>
</dbReference>
<evidence type="ECO:0000313" key="1">
    <source>
        <dbReference type="EMBL" id="AGY46708.1"/>
    </source>
</evidence>
<dbReference type="KEGG" id="vg:17959783"/>
<gene>
    <name evidence="1" type="ORF">BigBertha_200</name>
</gene>
<dbReference type="EMBL" id="KF669647">
    <property type="protein sequence ID" value="AGY46708.1"/>
    <property type="molecule type" value="Genomic_DNA"/>
</dbReference>
<protein>
    <submittedName>
        <fullName evidence="1">Uncharacterized protein</fullName>
    </submittedName>
</protein>
<organism evidence="1 2">
    <name type="scientific">Bacillus phage BigBertha</name>
    <dbReference type="NCBI Taxonomy" id="1406781"/>
    <lineage>
        <taxon>Viruses</taxon>
        <taxon>Duplodnaviria</taxon>
        <taxon>Heunggongvirae</taxon>
        <taxon>Uroviricota</taxon>
        <taxon>Caudoviricetes</taxon>
        <taxon>Herelleviridae</taxon>
        <taxon>Bastillevirinae</taxon>
        <taxon>Bequatrovirus</taxon>
        <taxon>Bequatrovirus bigbertha</taxon>
    </lineage>
</organism>